<dbReference type="RefSeq" id="WP_144864957.1">
    <property type="nucleotide sequence ID" value="NZ_LR213786.1"/>
</dbReference>
<evidence type="ECO:0008006" key="4">
    <source>
        <dbReference type="Google" id="ProtNLM"/>
    </source>
</evidence>
<dbReference type="Pfam" id="PF06051">
    <property type="entry name" value="DUF928"/>
    <property type="match status" value="1"/>
</dbReference>
<dbReference type="AlphaFoldDB" id="A0A563VSJ6"/>
<feature type="compositionally biased region" description="Low complexity" evidence="1">
    <location>
        <begin position="38"/>
        <end position="47"/>
    </location>
</feature>
<dbReference type="Proteomes" id="UP000320055">
    <property type="component" value="Unassembled WGS sequence"/>
</dbReference>
<proteinExistence type="predicted"/>
<gene>
    <name evidence="2" type="ORF">H1P_260032</name>
</gene>
<evidence type="ECO:0000313" key="2">
    <source>
        <dbReference type="EMBL" id="VEP14381.1"/>
    </source>
</evidence>
<accession>A0A563VSJ6</accession>
<evidence type="ECO:0000313" key="3">
    <source>
        <dbReference type="Proteomes" id="UP000320055"/>
    </source>
</evidence>
<reference evidence="2 3" key="1">
    <citation type="submission" date="2019-01" db="EMBL/GenBank/DDBJ databases">
        <authorList>
            <person name="Brito A."/>
        </authorList>
    </citation>
    <scope>NUCLEOTIDE SEQUENCE [LARGE SCALE GENOMIC DNA]</scope>
    <source>
        <strain evidence="2">1</strain>
    </source>
</reference>
<dbReference type="EMBL" id="CAACVJ010000179">
    <property type="protein sequence ID" value="VEP14381.1"/>
    <property type="molecule type" value="Genomic_DNA"/>
</dbReference>
<organism evidence="2 3">
    <name type="scientific">Hyella patelloides LEGE 07179</name>
    <dbReference type="NCBI Taxonomy" id="945734"/>
    <lineage>
        <taxon>Bacteria</taxon>
        <taxon>Bacillati</taxon>
        <taxon>Cyanobacteriota</taxon>
        <taxon>Cyanophyceae</taxon>
        <taxon>Pleurocapsales</taxon>
        <taxon>Hyellaceae</taxon>
        <taxon>Hyella</taxon>
    </lineage>
</organism>
<protein>
    <recommendedName>
        <fullName evidence="4">DUF928 domain-containing protein</fullName>
    </recommendedName>
</protein>
<dbReference type="OrthoDB" id="536034at2"/>
<sequence>MKLSKLLTNLSIATIIFILIICFADSLAQSRAMITSQNQATEEQSSESSERNQLDFSGDGRPGRRTGGGSRSLCPTSDIPLTALIPNTNVGTTISDRPTLWFYVPYSSQQVSAGEFVLQDEQENDLNRQSFTLPKTPGLISLSLPNTAPSLVADKSYRWYFKVYCGSSSSSTANFVEGWIKRIIPSPDLEARLQNQAIPAYKIYGSESIWYDALNTVAQMRLANNNLQLERDWNQLLNSTGVDLNNLSQEPLIGEVRFRSKVTTDLSLSYSTRLRL</sequence>
<evidence type="ECO:0000256" key="1">
    <source>
        <dbReference type="SAM" id="MobiDB-lite"/>
    </source>
</evidence>
<keyword evidence="3" id="KW-1185">Reference proteome</keyword>
<name>A0A563VSJ6_9CYAN</name>
<dbReference type="InterPro" id="IPR010328">
    <property type="entry name" value="DUF928"/>
</dbReference>
<feature type="region of interest" description="Disordered" evidence="1">
    <location>
        <begin position="38"/>
        <end position="75"/>
    </location>
</feature>